<evidence type="ECO:0000313" key="1">
    <source>
        <dbReference type="EMBL" id="QHS83866.1"/>
    </source>
</evidence>
<accession>A0A6C0AWC2</accession>
<protein>
    <submittedName>
        <fullName evidence="1">Uncharacterized protein</fullName>
    </submittedName>
</protein>
<sequence length="53" mass="5719">MTPSRLTSAFLNRDSSIKYPDTSATYDAIYTASPMSISPFLFTSPIIKGGNVS</sequence>
<reference evidence="1" key="1">
    <citation type="journal article" date="2020" name="Nature">
        <title>Giant virus diversity and host interactions through global metagenomics.</title>
        <authorList>
            <person name="Schulz F."/>
            <person name="Roux S."/>
            <person name="Paez-Espino D."/>
            <person name="Jungbluth S."/>
            <person name="Walsh D.A."/>
            <person name="Denef V.J."/>
            <person name="McMahon K.D."/>
            <person name="Konstantinidis K.T."/>
            <person name="Eloe-Fadrosh E.A."/>
            <person name="Kyrpides N.C."/>
            <person name="Woyke T."/>
        </authorList>
    </citation>
    <scope>NUCLEOTIDE SEQUENCE</scope>
    <source>
        <strain evidence="1">GVMAG-S-ERX555961-36</strain>
    </source>
</reference>
<proteinExistence type="predicted"/>
<name>A0A6C0AWC2_9ZZZZ</name>
<organism evidence="1">
    <name type="scientific">viral metagenome</name>
    <dbReference type="NCBI Taxonomy" id="1070528"/>
    <lineage>
        <taxon>unclassified sequences</taxon>
        <taxon>metagenomes</taxon>
        <taxon>organismal metagenomes</taxon>
    </lineage>
</organism>
<dbReference type="AlphaFoldDB" id="A0A6C0AWC2"/>
<dbReference type="EMBL" id="MN738768">
    <property type="protein sequence ID" value="QHS83866.1"/>
    <property type="molecule type" value="Genomic_DNA"/>
</dbReference>